<dbReference type="GO" id="GO:0055085">
    <property type="term" value="P:transmembrane transport"/>
    <property type="evidence" value="ECO:0007669"/>
    <property type="project" value="InterPro"/>
</dbReference>
<evidence type="ECO:0000313" key="12">
    <source>
        <dbReference type="Proteomes" id="UP000595917"/>
    </source>
</evidence>
<feature type="transmembrane region" description="Helical" evidence="10">
    <location>
        <begin position="25"/>
        <end position="44"/>
    </location>
</feature>
<reference evidence="11" key="1">
    <citation type="submission" date="2021-01" db="EMBL/GenBank/DDBJ databases">
        <title>Description of Breznakiella homolactica.</title>
        <authorList>
            <person name="Song Y."/>
            <person name="Brune A."/>
        </authorList>
    </citation>
    <scope>NUCLEOTIDE SEQUENCE</scope>
    <source>
        <strain evidence="11">RmG30</strain>
    </source>
</reference>
<dbReference type="EMBL" id="CP067089">
    <property type="protein sequence ID" value="QQO09851.1"/>
    <property type="molecule type" value="Genomic_DNA"/>
</dbReference>
<dbReference type="InterPro" id="IPR011303">
    <property type="entry name" value="RnfD_bac"/>
</dbReference>
<dbReference type="Proteomes" id="UP000595917">
    <property type="component" value="Chromosome"/>
</dbReference>
<comment type="cofactor">
    <cofactor evidence="10">
        <name>FMN</name>
        <dbReference type="ChEBI" id="CHEBI:58210"/>
    </cofactor>
</comment>
<feature type="transmembrane region" description="Helical" evidence="10">
    <location>
        <begin position="254"/>
        <end position="274"/>
    </location>
</feature>
<evidence type="ECO:0000256" key="4">
    <source>
        <dbReference type="ARBA" id="ARBA00022643"/>
    </source>
</evidence>
<evidence type="ECO:0000256" key="3">
    <source>
        <dbReference type="ARBA" id="ARBA00022630"/>
    </source>
</evidence>
<comment type="subunit">
    <text evidence="10">The complex is composed of six subunits: RnfA, RnfB, RnfC, RnfD, RnfE and RnfG.</text>
</comment>
<comment type="function">
    <text evidence="10">Part of a membrane-bound complex that couples electron transfer with translocation of ions across the membrane.</text>
</comment>
<keyword evidence="8 10" id="KW-1133">Transmembrane helix</keyword>
<proteinExistence type="inferred from homology"/>
<feature type="transmembrane region" description="Helical" evidence="10">
    <location>
        <begin position="283"/>
        <end position="300"/>
    </location>
</feature>
<evidence type="ECO:0000256" key="8">
    <source>
        <dbReference type="ARBA" id="ARBA00022989"/>
    </source>
</evidence>
<keyword evidence="9 10" id="KW-0472">Membrane</keyword>
<evidence type="ECO:0000256" key="1">
    <source>
        <dbReference type="ARBA" id="ARBA00022448"/>
    </source>
</evidence>
<dbReference type="PANTHER" id="PTHR30578:SF0">
    <property type="entry name" value="ION-TRANSLOCATING OXIDOREDUCTASE COMPLEX SUBUNIT D"/>
    <property type="match status" value="1"/>
</dbReference>
<dbReference type="NCBIfam" id="TIGR01946">
    <property type="entry name" value="rnfD"/>
    <property type="match status" value="1"/>
</dbReference>
<comment type="subcellular location">
    <subcellularLocation>
        <location evidence="10">Cell membrane</location>
        <topology evidence="10">Multi-pass membrane protein</topology>
    </subcellularLocation>
</comment>
<dbReference type="GO" id="GO:0005886">
    <property type="term" value="C:plasma membrane"/>
    <property type="evidence" value="ECO:0007669"/>
    <property type="project" value="UniProtKB-SubCell"/>
</dbReference>
<evidence type="ECO:0000256" key="2">
    <source>
        <dbReference type="ARBA" id="ARBA00022553"/>
    </source>
</evidence>
<keyword evidence="3 10" id="KW-0285">Flavoprotein</keyword>
<evidence type="ECO:0000256" key="10">
    <source>
        <dbReference type="HAMAP-Rule" id="MF_00462"/>
    </source>
</evidence>
<keyword evidence="10" id="KW-1003">Cell membrane</keyword>
<dbReference type="Pfam" id="PF03116">
    <property type="entry name" value="NQR2_RnfD_RnfE"/>
    <property type="match status" value="1"/>
</dbReference>
<keyword evidence="1 10" id="KW-0813">Transport</keyword>
<evidence type="ECO:0000256" key="9">
    <source>
        <dbReference type="ARBA" id="ARBA00023136"/>
    </source>
</evidence>
<feature type="transmembrane region" description="Helical" evidence="10">
    <location>
        <begin position="128"/>
        <end position="146"/>
    </location>
</feature>
<keyword evidence="2 10" id="KW-0597">Phosphoprotein</keyword>
<organism evidence="11 12">
    <name type="scientific">Breznakiella homolactica</name>
    <dbReference type="NCBI Taxonomy" id="2798577"/>
    <lineage>
        <taxon>Bacteria</taxon>
        <taxon>Pseudomonadati</taxon>
        <taxon>Spirochaetota</taxon>
        <taxon>Spirochaetia</taxon>
        <taxon>Spirochaetales</taxon>
        <taxon>Breznakiellaceae</taxon>
        <taxon>Breznakiella</taxon>
    </lineage>
</organism>
<sequence length="339" mass="35534">MAQNEGRILLSSSPHYASPVSSRRLMSNVLTALAPVSIFGIVMYGVPALLTILVSVASALAAEALFRLVTKQDIRIKDLSAAVTGLLLALTLPPSTPLWMTALGAVFAVVVAKEFFGGLGANVFNPALIGRAFLVMSFPAAITTWHQPVGFGYALTDAVTTATPLGITKWGGTIADVGANFAAAGLSSGSDYWSVMKTLFIGNRAGCIGESSILLILAGAIYLLVTKTIDWRAPLTMIATTIVASLILGMDPLFGILSGGVLFGAVFMATDYVSAPITAKGKIIFGFGAGLIIVLIRKWGGYPEGVTYGILIMNAVSPFLNKLIQKKYGFVPKKKEAAK</sequence>
<feature type="transmembrane region" description="Helical" evidence="10">
    <location>
        <begin position="98"/>
        <end position="116"/>
    </location>
</feature>
<dbReference type="RefSeq" id="WP_215627155.1">
    <property type="nucleotide sequence ID" value="NZ_CP067089.2"/>
</dbReference>
<dbReference type="GO" id="GO:0022900">
    <property type="term" value="P:electron transport chain"/>
    <property type="evidence" value="ECO:0007669"/>
    <property type="project" value="UniProtKB-UniRule"/>
</dbReference>
<feature type="transmembrane region" description="Helical" evidence="10">
    <location>
        <begin position="201"/>
        <end position="224"/>
    </location>
</feature>
<evidence type="ECO:0000256" key="6">
    <source>
        <dbReference type="ARBA" id="ARBA00022967"/>
    </source>
</evidence>
<evidence type="ECO:0000256" key="5">
    <source>
        <dbReference type="ARBA" id="ARBA00022692"/>
    </source>
</evidence>
<evidence type="ECO:0000256" key="7">
    <source>
        <dbReference type="ARBA" id="ARBA00022982"/>
    </source>
</evidence>
<keyword evidence="7 10" id="KW-0249">Electron transport</keyword>
<keyword evidence="12" id="KW-1185">Reference proteome</keyword>
<dbReference type="InterPro" id="IPR004338">
    <property type="entry name" value="NqrB/RnfD"/>
</dbReference>
<evidence type="ECO:0000313" key="11">
    <source>
        <dbReference type="EMBL" id="QQO09851.1"/>
    </source>
</evidence>
<feature type="modified residue" description="FMN phosphoryl threonine" evidence="10">
    <location>
        <position position="163"/>
    </location>
</feature>
<accession>A0A7T7XP08</accession>
<comment type="similarity">
    <text evidence="10">Belongs to the NqrB/RnfD family.</text>
</comment>
<keyword evidence="5 10" id="KW-0812">Transmembrane</keyword>
<name>A0A7T7XP08_9SPIR</name>
<dbReference type="AlphaFoldDB" id="A0A7T7XP08"/>
<dbReference type="KEGG" id="bhc:JFL75_02780"/>
<keyword evidence="4 10" id="KW-0288">FMN</keyword>
<comment type="caution">
    <text evidence="10">Lacks conserved residue(s) required for the propagation of feature annotation.</text>
</comment>
<dbReference type="HAMAP" id="MF_00462">
    <property type="entry name" value="RsxD_RnfD"/>
    <property type="match status" value="1"/>
</dbReference>
<keyword evidence="6 10" id="KW-1278">Translocase</keyword>
<dbReference type="EC" id="7.-.-.-" evidence="10"/>
<gene>
    <name evidence="10" type="primary">rnfD</name>
    <name evidence="11" type="ORF">JFL75_02780</name>
</gene>
<protein>
    <recommendedName>
        <fullName evidence="10">Ion-translocating oxidoreductase complex subunit D</fullName>
        <ecNumber evidence="10">7.-.-.-</ecNumber>
    </recommendedName>
    <alternativeName>
        <fullName evidence="10">Rnf electron transport complex subunit D</fullName>
    </alternativeName>
</protein>
<dbReference type="PANTHER" id="PTHR30578">
    <property type="entry name" value="ELECTRON TRANSPORT COMPLEX PROTEIN RNFD"/>
    <property type="match status" value="1"/>
</dbReference>